<name>A0A4Y2GJ17_ARAVE</name>
<dbReference type="OrthoDB" id="2677368at2759"/>
<dbReference type="InterPro" id="IPR002156">
    <property type="entry name" value="RNaseH_domain"/>
</dbReference>
<gene>
    <name evidence="2" type="ORF">AVEN_105496_1</name>
</gene>
<dbReference type="GO" id="GO:0004523">
    <property type="term" value="F:RNA-DNA hybrid ribonuclease activity"/>
    <property type="evidence" value="ECO:0007669"/>
    <property type="project" value="InterPro"/>
</dbReference>
<dbReference type="AlphaFoldDB" id="A0A4Y2GJ17"/>
<feature type="domain" description="RNase H type-1" evidence="1">
    <location>
        <begin position="1"/>
        <end position="53"/>
    </location>
</feature>
<dbReference type="SUPFAM" id="SSF53098">
    <property type="entry name" value="Ribonuclease H-like"/>
    <property type="match status" value="1"/>
</dbReference>
<dbReference type="PROSITE" id="PS50879">
    <property type="entry name" value="RNASE_H_1"/>
    <property type="match status" value="1"/>
</dbReference>
<sequence>MALKSASSRSRFVTTAKKDLHTAKHLVSLSWVKAHIGIQGNELADQHAKLAISTGEELVIPAPRSFKTENLKITFYIPGTYIGIIKLCLGGKSQVIHQHG</sequence>
<dbReference type="Proteomes" id="UP000499080">
    <property type="component" value="Unassembled WGS sequence"/>
</dbReference>
<reference evidence="2 3" key="1">
    <citation type="journal article" date="2019" name="Sci. Rep.">
        <title>Orb-weaving spider Araneus ventricosus genome elucidates the spidroin gene catalogue.</title>
        <authorList>
            <person name="Kono N."/>
            <person name="Nakamura H."/>
            <person name="Ohtoshi R."/>
            <person name="Moran D.A.P."/>
            <person name="Shinohara A."/>
            <person name="Yoshida Y."/>
            <person name="Fujiwara M."/>
            <person name="Mori M."/>
            <person name="Tomita M."/>
            <person name="Arakawa K."/>
        </authorList>
    </citation>
    <scope>NUCLEOTIDE SEQUENCE [LARGE SCALE GENOMIC DNA]</scope>
</reference>
<accession>A0A4Y2GJ17</accession>
<dbReference type="GO" id="GO:0003676">
    <property type="term" value="F:nucleic acid binding"/>
    <property type="evidence" value="ECO:0007669"/>
    <property type="project" value="InterPro"/>
</dbReference>
<evidence type="ECO:0000313" key="2">
    <source>
        <dbReference type="EMBL" id="GBM53610.1"/>
    </source>
</evidence>
<evidence type="ECO:0000313" key="3">
    <source>
        <dbReference type="Proteomes" id="UP000499080"/>
    </source>
</evidence>
<protein>
    <recommendedName>
        <fullName evidence="1">RNase H type-1 domain-containing protein</fullName>
    </recommendedName>
</protein>
<comment type="caution">
    <text evidence="2">The sequence shown here is derived from an EMBL/GenBank/DDBJ whole genome shotgun (WGS) entry which is preliminary data.</text>
</comment>
<dbReference type="Gene3D" id="3.30.420.10">
    <property type="entry name" value="Ribonuclease H-like superfamily/Ribonuclease H"/>
    <property type="match status" value="1"/>
</dbReference>
<dbReference type="EMBL" id="BGPR01001426">
    <property type="protein sequence ID" value="GBM53610.1"/>
    <property type="molecule type" value="Genomic_DNA"/>
</dbReference>
<evidence type="ECO:0000259" key="1">
    <source>
        <dbReference type="PROSITE" id="PS50879"/>
    </source>
</evidence>
<dbReference type="Pfam" id="PF00075">
    <property type="entry name" value="RNase_H"/>
    <property type="match status" value="1"/>
</dbReference>
<proteinExistence type="predicted"/>
<dbReference type="InterPro" id="IPR012337">
    <property type="entry name" value="RNaseH-like_sf"/>
</dbReference>
<organism evidence="2 3">
    <name type="scientific">Araneus ventricosus</name>
    <name type="common">Orbweaver spider</name>
    <name type="synonym">Epeira ventricosa</name>
    <dbReference type="NCBI Taxonomy" id="182803"/>
    <lineage>
        <taxon>Eukaryota</taxon>
        <taxon>Metazoa</taxon>
        <taxon>Ecdysozoa</taxon>
        <taxon>Arthropoda</taxon>
        <taxon>Chelicerata</taxon>
        <taxon>Arachnida</taxon>
        <taxon>Araneae</taxon>
        <taxon>Araneomorphae</taxon>
        <taxon>Entelegynae</taxon>
        <taxon>Araneoidea</taxon>
        <taxon>Araneidae</taxon>
        <taxon>Araneus</taxon>
    </lineage>
</organism>
<dbReference type="InterPro" id="IPR036397">
    <property type="entry name" value="RNaseH_sf"/>
</dbReference>
<keyword evidence="3" id="KW-1185">Reference proteome</keyword>